<proteinExistence type="inferred from homology"/>
<protein>
    <submittedName>
        <fullName evidence="3">BolA protein</fullName>
    </submittedName>
</protein>
<dbReference type="OrthoDB" id="9801469at2"/>
<dbReference type="Gene3D" id="3.30.300.90">
    <property type="entry name" value="BolA-like"/>
    <property type="match status" value="1"/>
</dbReference>
<dbReference type="RefSeq" id="WP_011199493.1">
    <property type="nucleotide sequence ID" value="NC_006300.1"/>
</dbReference>
<sequence>MSKQQELTERLTRQFSPLFLQIENESHMHSSDRGGESHFKVVIVTDEFEGKPKVVRHRMIYQFLAQDLENGIHALALHTYTPKEWQSLGKIIPKSTNCLGAG</sequence>
<dbReference type="PANTHER" id="PTHR46229:SF2">
    <property type="entry name" value="BOLA-LIKE PROTEIN 1"/>
    <property type="match status" value="1"/>
</dbReference>
<dbReference type="PIRSF" id="PIRSF003113">
    <property type="entry name" value="BolA"/>
    <property type="match status" value="1"/>
</dbReference>
<dbReference type="PANTHER" id="PTHR46229">
    <property type="entry name" value="BOLA TRANSCRIPTION REGULATOR"/>
    <property type="match status" value="1"/>
</dbReference>
<dbReference type="InterPro" id="IPR036065">
    <property type="entry name" value="BolA-like_sf"/>
</dbReference>
<dbReference type="eggNOG" id="COG0271">
    <property type="taxonomic scope" value="Bacteria"/>
</dbReference>
<evidence type="ECO:0000313" key="3">
    <source>
        <dbReference type="EMBL" id="AAU36918.1"/>
    </source>
</evidence>
<keyword evidence="4" id="KW-1185">Reference proteome</keyword>
<dbReference type="HOGENOM" id="CLU_109462_3_1_6"/>
<dbReference type="GO" id="GO:0005829">
    <property type="term" value="C:cytosol"/>
    <property type="evidence" value="ECO:0007669"/>
    <property type="project" value="TreeGrafter"/>
</dbReference>
<dbReference type="GO" id="GO:0006351">
    <property type="term" value="P:DNA-templated transcription"/>
    <property type="evidence" value="ECO:0007669"/>
    <property type="project" value="TreeGrafter"/>
</dbReference>
<dbReference type="Pfam" id="PF01722">
    <property type="entry name" value="BolA"/>
    <property type="match status" value="1"/>
</dbReference>
<reference evidence="3 4" key="1">
    <citation type="journal article" date="2004" name="Nat. Biotechnol.">
        <title>The genome sequence of the capnophilic rumen bacterium Mannheimia succiniciproducens.</title>
        <authorList>
            <person name="Hong S.H."/>
            <person name="Kim J.S."/>
            <person name="Lee S.Y."/>
            <person name="In Y.H."/>
            <person name="Choi S.S."/>
            <person name="Rih J.-K."/>
            <person name="Kim C.H."/>
            <person name="Jeong H."/>
            <person name="Hur C.G."/>
            <person name="Kim J.J."/>
        </authorList>
    </citation>
    <scope>NUCLEOTIDE SEQUENCE [LARGE SCALE GENOMIC DNA]</scope>
    <source>
        <strain evidence="4">KCTC 0769BP / MBEL55E</strain>
    </source>
</reference>
<dbReference type="Proteomes" id="UP000000607">
    <property type="component" value="Chromosome"/>
</dbReference>
<evidence type="ECO:0000256" key="1">
    <source>
        <dbReference type="ARBA" id="ARBA00005578"/>
    </source>
</evidence>
<dbReference type="STRING" id="221988.MS0311"/>
<comment type="similarity">
    <text evidence="1 2">Belongs to the BolA/IbaG family.</text>
</comment>
<dbReference type="SUPFAM" id="SSF82657">
    <property type="entry name" value="BolA-like"/>
    <property type="match status" value="1"/>
</dbReference>
<dbReference type="KEGG" id="msu:MS0311"/>
<gene>
    <name evidence="3" type="primary">bolA</name>
    <name evidence="3" type="ordered locus">MS0311</name>
</gene>
<accession>Q65VU2</accession>
<name>Q65VU2_MANSM</name>
<dbReference type="EMBL" id="AE016827">
    <property type="protein sequence ID" value="AAU36918.1"/>
    <property type="molecule type" value="Genomic_DNA"/>
</dbReference>
<evidence type="ECO:0000313" key="4">
    <source>
        <dbReference type="Proteomes" id="UP000000607"/>
    </source>
</evidence>
<evidence type="ECO:0000256" key="2">
    <source>
        <dbReference type="RuleBase" id="RU003860"/>
    </source>
</evidence>
<dbReference type="InterPro" id="IPR050961">
    <property type="entry name" value="BolA/IbaG_stress_morph_reg"/>
</dbReference>
<dbReference type="InterPro" id="IPR002634">
    <property type="entry name" value="BolA"/>
</dbReference>
<dbReference type="AlphaFoldDB" id="Q65VU2"/>
<organism evidence="3 4">
    <name type="scientific">Mannheimia succiniciproducens (strain KCTC 0769BP / MBEL55E)</name>
    <dbReference type="NCBI Taxonomy" id="221988"/>
    <lineage>
        <taxon>Bacteria</taxon>
        <taxon>Pseudomonadati</taxon>
        <taxon>Pseudomonadota</taxon>
        <taxon>Gammaproteobacteria</taxon>
        <taxon>Pasteurellales</taxon>
        <taxon>Pasteurellaceae</taxon>
        <taxon>Basfia</taxon>
    </lineage>
</organism>